<sequence>MNWSDLTIAVVGGDEREQEIARLAAQTGASVRAYGFVGADTPIDGVHSVAGLEEAVDGADVLLLPIPGIAADGSLFAPGHAPPIVITAALLKLMVSPAHIILGKADPALAAAAAQVGARLDEYEHDQELMLLRAPAIVEGVLRVAIENTRFTLNDAAAVVVGYGNIGARLATTLRALGASVTVAARNPVQRAAAYAAHLQSVPLAELPSAVTGASMLFSAVPAPIVDSSVLTGLRPGSLVVDISAPPGSVDLSAATELGHRAVWARGMGRRAPVTVGSSQWQGVRNRIEQRRRAVSM</sequence>
<organism evidence="1 2">
    <name type="scientific">Mycolicibacterium parafortuitum</name>
    <name type="common">Mycobacterium parafortuitum</name>
    <dbReference type="NCBI Taxonomy" id="39692"/>
    <lineage>
        <taxon>Bacteria</taxon>
        <taxon>Bacillati</taxon>
        <taxon>Actinomycetota</taxon>
        <taxon>Actinomycetes</taxon>
        <taxon>Mycobacteriales</taxon>
        <taxon>Mycobacteriaceae</taxon>
        <taxon>Mycolicibacterium</taxon>
    </lineage>
</organism>
<keyword evidence="2" id="KW-1185">Reference proteome</keyword>
<comment type="caution">
    <text evidence="1">The sequence shown here is derived from an EMBL/GenBank/DDBJ whole genome shotgun (WGS) entry which is preliminary data.</text>
</comment>
<evidence type="ECO:0000313" key="2">
    <source>
        <dbReference type="Proteomes" id="UP001289645"/>
    </source>
</evidence>
<reference evidence="1 2" key="1">
    <citation type="journal article" date="2021" name="Chemosphere">
        <title>Bioballs carrying a syntrophic Rhodococcus and Mycolicibacterium consortium for simultaneous sorption and biodegradation of fuel oil in contaminated freshwater.</title>
        <authorList>
            <person name="Naloka K."/>
            <person name="Polrit D."/>
            <person name="Muangchinda C."/>
            <person name="Thoetkiattikul H."/>
            <person name="Pinyakong O."/>
        </authorList>
    </citation>
    <scope>NUCLEOTIDE SEQUENCE [LARGE SCALE GENOMIC DNA]</scope>
    <source>
        <strain evidence="1 2">J101</strain>
    </source>
</reference>
<name>A0ACC6MA89_MYCPF</name>
<accession>A0ACC6MA89</accession>
<proteinExistence type="predicted"/>
<gene>
    <name evidence="1" type="ORF">OHX15_00500</name>
</gene>
<dbReference type="EMBL" id="JAOXLN010000001">
    <property type="protein sequence ID" value="MDZ5083858.1"/>
    <property type="molecule type" value="Genomic_DNA"/>
</dbReference>
<evidence type="ECO:0000313" key="1">
    <source>
        <dbReference type="EMBL" id="MDZ5083858.1"/>
    </source>
</evidence>
<dbReference type="Proteomes" id="UP001289645">
    <property type="component" value="Unassembled WGS sequence"/>
</dbReference>
<protein>
    <submittedName>
        <fullName evidence="1">Dipicolinate synthase subunit DpsA</fullName>
    </submittedName>
</protein>